<feature type="region of interest" description="Disordered" evidence="2">
    <location>
        <begin position="808"/>
        <end position="835"/>
    </location>
</feature>
<dbReference type="InterPro" id="IPR055362">
    <property type="entry name" value="PTHB1_pf_dom"/>
</dbReference>
<reference evidence="7" key="2">
    <citation type="submission" date="2024-10" db="UniProtKB">
        <authorList>
            <consortium name="EnsemblProtists"/>
        </authorList>
    </citation>
    <scope>IDENTIFICATION</scope>
</reference>
<keyword evidence="8" id="KW-1185">Reference proteome</keyword>
<accession>A0A0D3KDV6</accession>
<dbReference type="InterPro" id="IPR055364">
    <property type="entry name" value="PTHB1_CtH_dom"/>
</dbReference>
<dbReference type="GO" id="GO:0034464">
    <property type="term" value="C:BBSome"/>
    <property type="evidence" value="ECO:0007669"/>
    <property type="project" value="InterPro"/>
</dbReference>
<evidence type="ECO:0000259" key="5">
    <source>
        <dbReference type="Pfam" id="PF23338"/>
    </source>
</evidence>
<dbReference type="Pfam" id="PF23337">
    <property type="entry name" value="PTHB1_pf"/>
    <property type="match status" value="1"/>
</dbReference>
<dbReference type="GeneID" id="17279211"/>
<dbReference type="PANTHER" id="PTHR20991:SF0">
    <property type="entry name" value="PROTEIN PTHB1"/>
    <property type="match status" value="1"/>
</dbReference>
<reference evidence="8" key="1">
    <citation type="journal article" date="2013" name="Nature">
        <title>Pan genome of the phytoplankton Emiliania underpins its global distribution.</title>
        <authorList>
            <person name="Read B.A."/>
            <person name="Kegel J."/>
            <person name="Klute M.J."/>
            <person name="Kuo A."/>
            <person name="Lefebvre S.C."/>
            <person name="Maumus F."/>
            <person name="Mayer C."/>
            <person name="Miller J."/>
            <person name="Monier A."/>
            <person name="Salamov A."/>
            <person name="Young J."/>
            <person name="Aguilar M."/>
            <person name="Claverie J.M."/>
            <person name="Frickenhaus S."/>
            <person name="Gonzalez K."/>
            <person name="Herman E.K."/>
            <person name="Lin Y.C."/>
            <person name="Napier J."/>
            <person name="Ogata H."/>
            <person name="Sarno A.F."/>
            <person name="Shmutz J."/>
            <person name="Schroeder D."/>
            <person name="de Vargas C."/>
            <person name="Verret F."/>
            <person name="von Dassow P."/>
            <person name="Valentin K."/>
            <person name="Van de Peer Y."/>
            <person name="Wheeler G."/>
            <person name="Dacks J.B."/>
            <person name="Delwiche C.F."/>
            <person name="Dyhrman S.T."/>
            <person name="Glockner G."/>
            <person name="John U."/>
            <person name="Richards T."/>
            <person name="Worden A.Z."/>
            <person name="Zhang X."/>
            <person name="Grigoriev I.V."/>
            <person name="Allen A.E."/>
            <person name="Bidle K."/>
            <person name="Borodovsky M."/>
            <person name="Bowler C."/>
            <person name="Brownlee C."/>
            <person name="Cock J.M."/>
            <person name="Elias M."/>
            <person name="Gladyshev V.N."/>
            <person name="Groth M."/>
            <person name="Guda C."/>
            <person name="Hadaegh A."/>
            <person name="Iglesias-Rodriguez M.D."/>
            <person name="Jenkins J."/>
            <person name="Jones B.M."/>
            <person name="Lawson T."/>
            <person name="Leese F."/>
            <person name="Lindquist E."/>
            <person name="Lobanov A."/>
            <person name="Lomsadze A."/>
            <person name="Malik S.B."/>
            <person name="Marsh M.E."/>
            <person name="Mackinder L."/>
            <person name="Mock T."/>
            <person name="Mueller-Roeber B."/>
            <person name="Pagarete A."/>
            <person name="Parker M."/>
            <person name="Probert I."/>
            <person name="Quesneville H."/>
            <person name="Raines C."/>
            <person name="Rensing S.A."/>
            <person name="Riano-Pachon D.M."/>
            <person name="Richier S."/>
            <person name="Rokitta S."/>
            <person name="Shiraiwa Y."/>
            <person name="Soanes D.M."/>
            <person name="van der Giezen M."/>
            <person name="Wahlund T.M."/>
            <person name="Williams B."/>
            <person name="Wilson W."/>
            <person name="Wolfe G."/>
            <person name="Wurch L.L."/>
        </authorList>
    </citation>
    <scope>NUCLEOTIDE SEQUENCE</scope>
</reference>
<feature type="coiled-coil region" evidence="1">
    <location>
        <begin position="637"/>
        <end position="664"/>
    </location>
</feature>
<evidence type="ECO:0000256" key="1">
    <source>
        <dbReference type="SAM" id="Coils"/>
    </source>
</evidence>
<dbReference type="GO" id="GO:0060271">
    <property type="term" value="P:cilium assembly"/>
    <property type="evidence" value="ECO:0007669"/>
    <property type="project" value="TreeGrafter"/>
</dbReference>
<dbReference type="InterPro" id="IPR026511">
    <property type="entry name" value="PTHB1"/>
</dbReference>
<sequence length="835" mass="89394">MSLFRAKEWWSASVGEADEVITAAVGNFDNEPEPALLKLATGSLSGKLRVYRPRQRGYSLEDLLLEAALELPVLQLAAGRLTADSTKLTLAVLHPRALSVYRLVGSGGGSDDGPSYHALECIFSHALERPSYNLLVGTASGSGDFACVQSMDGLLTLLEKERAQPPCQLSKFLLPGPLTYCANTDALLTFNSQLEVDCYRRAHFAPSPASTHPRLQVDWSVPVGEHVTALLVARLSRGMAASQVDIVVVAERLLLYIKENGSIRNQKRLDYSACCAAAHSVDGSSQQRLVVGGRTGAVMVYSDMELLWAARLPGPPATLGVHRFGQQPGLLLSLLYDGTTTLSYLGTTPPPPGAVGAAESKQLNYEAMDAEHRRLLGVIREASTTRPEPAGGISLRAEVPLRCDERGSGEGAEELPALTVRLMAAHSGVAPADDVSMVASCAPPLFLAADHIVLPPLIAGDPPAAVPLVFRARPDELPVDLSATVVVNYSAGGELRCASCELRLPLRLVADPVEPLKTSGFRLTIETNRPPLPLGGLFEDMVVDAASAAAEGAALSIVYGCGLDATVLASKKERGRYRVCSSRFEGLWLLTDELVRRLRAHGEGEAGASDGGFAVWYEDSLPLREYFEAIDDHLASRRALVDAKAELEQRARQLRAVEKRLLVRLKDRVPAPIASLEALLEGSHHQLLELAHRAEEHQAQLRFHAARVSAGTRLLLLLLRLKFRLGDEEARLLEAHLSPLTSFSEEASDGWEERTAAALTHLLHHGLKKRGTGAEPSASPSQGAQAPLAMPADAAKVKKSITLVCDRLNKGSRPGKGGAQAAAPGSWEPPGKEAG</sequence>
<feature type="domain" description="PTHB1 N-terminal" evidence="3">
    <location>
        <begin position="1"/>
        <end position="349"/>
    </location>
</feature>
<dbReference type="OMA" id="VPVEDWT"/>
<evidence type="ECO:0000259" key="4">
    <source>
        <dbReference type="Pfam" id="PF23337"/>
    </source>
</evidence>
<dbReference type="STRING" id="2903.R1FEM0"/>
<evidence type="ECO:0000313" key="8">
    <source>
        <dbReference type="Proteomes" id="UP000013827"/>
    </source>
</evidence>
<dbReference type="KEGG" id="ehx:EMIHUDRAFT_229033"/>
<dbReference type="Proteomes" id="UP000013827">
    <property type="component" value="Unassembled WGS sequence"/>
</dbReference>
<dbReference type="HOGENOM" id="CLU_015674_1_0_1"/>
<feature type="domain" description="PTHB1 hairpin" evidence="5">
    <location>
        <begin position="620"/>
        <end position="722"/>
    </location>
</feature>
<evidence type="ECO:0000313" key="7">
    <source>
        <dbReference type="EnsemblProtists" id="EOD33941"/>
    </source>
</evidence>
<dbReference type="RefSeq" id="XP_005786370.1">
    <property type="nucleotide sequence ID" value="XM_005786313.1"/>
</dbReference>
<dbReference type="Pfam" id="PF14727">
    <property type="entry name" value="PHTB1_N"/>
    <property type="match status" value="1"/>
</dbReference>
<dbReference type="InterPro" id="IPR055363">
    <property type="entry name" value="PTHB1_hp_dom"/>
</dbReference>
<evidence type="ECO:0000259" key="6">
    <source>
        <dbReference type="Pfam" id="PF23339"/>
    </source>
</evidence>
<proteinExistence type="predicted"/>
<protein>
    <recommendedName>
        <fullName evidence="9">Bardet-Biedl syndrome 9</fullName>
    </recommendedName>
</protein>
<dbReference type="PANTHER" id="PTHR20991">
    <property type="entry name" value="PARATHYROID HORMONE-RESPONSIVE B1 GENE"/>
    <property type="match status" value="1"/>
</dbReference>
<evidence type="ECO:0000259" key="3">
    <source>
        <dbReference type="Pfam" id="PF14727"/>
    </source>
</evidence>
<dbReference type="GO" id="GO:0016020">
    <property type="term" value="C:membrane"/>
    <property type="evidence" value="ECO:0007669"/>
    <property type="project" value="TreeGrafter"/>
</dbReference>
<keyword evidence="1" id="KW-0175">Coiled coil</keyword>
<organism evidence="7 8">
    <name type="scientific">Emiliania huxleyi (strain CCMP1516)</name>
    <dbReference type="NCBI Taxonomy" id="280463"/>
    <lineage>
        <taxon>Eukaryota</taxon>
        <taxon>Haptista</taxon>
        <taxon>Haptophyta</taxon>
        <taxon>Prymnesiophyceae</taxon>
        <taxon>Isochrysidales</taxon>
        <taxon>Noelaerhabdaceae</taxon>
        <taxon>Emiliania</taxon>
    </lineage>
</organism>
<feature type="domain" description="PTHB1 C-terminal helix bundle" evidence="6">
    <location>
        <begin position="726"/>
        <end position="808"/>
    </location>
</feature>
<dbReference type="AlphaFoldDB" id="A0A0D3KDV6"/>
<dbReference type="InterPro" id="IPR028073">
    <property type="entry name" value="PHTB1_N_dom"/>
</dbReference>
<feature type="region of interest" description="Disordered" evidence="2">
    <location>
        <begin position="767"/>
        <end position="792"/>
    </location>
</feature>
<feature type="domain" description="PTHB1 platform" evidence="4">
    <location>
        <begin position="505"/>
        <end position="605"/>
    </location>
</feature>
<dbReference type="Pfam" id="PF23338">
    <property type="entry name" value="PTHB1_hp"/>
    <property type="match status" value="1"/>
</dbReference>
<dbReference type="PaxDb" id="2903-EOD33941"/>
<dbReference type="EnsemblProtists" id="EOD33941">
    <property type="protein sequence ID" value="EOD33941"/>
    <property type="gene ID" value="EMIHUDRAFT_229033"/>
</dbReference>
<evidence type="ECO:0000256" key="2">
    <source>
        <dbReference type="SAM" id="MobiDB-lite"/>
    </source>
</evidence>
<dbReference type="eggNOG" id="KOG3679">
    <property type="taxonomic scope" value="Eukaryota"/>
</dbReference>
<evidence type="ECO:0008006" key="9">
    <source>
        <dbReference type="Google" id="ProtNLM"/>
    </source>
</evidence>
<dbReference type="Pfam" id="PF23339">
    <property type="entry name" value="PTHB1_CtH"/>
    <property type="match status" value="1"/>
</dbReference>
<name>A0A0D3KDV6_EMIH1</name>